<sequence>MSSHMPIPQLRVSDYIESNGTSFSPYDSRIPEPKPHTVNQAWFVDGATSFPIDPTAPCNLVHPSHQETYSMRPFVPYAMSRSPSGNDDMIVAAERLASLQRIEMQLAEHHGVETTAFAGAEEAEKELESICRIKVSIPMIDSAELLERVRARARLHLDNESKHALDTLHELHHLRTKFWSLPQIPRFKVIIPKWISGPPYRHPDTSRFWAVLIGIDHYQSSPLRGAVSDALLMKDYLTKELHMQDTHIECLLSSGPEAKLRNAIFPSRRNIIRKLLSLATNTEINYGDNIIIFFSGHGTSYSFPEDPQYNVHAIPNAKGSRHFPFAIEALCPADRGELDDQRIPIPDISDREMNGILYQISRTKGHQITVILDCCHSGSTTRDIQDQVGVRRVAPLDSPEAMLVAANESLSGYPDYQSILSEDWRPDKSSHVTLAACREYQFAKETPVKGVYNGVFARSLVHALTSGHCKKETTYADLIRALPWSPLQNPVVTGDHKRALLWYRVQV</sequence>
<dbReference type="Pfam" id="PF00656">
    <property type="entry name" value="Peptidase_C14"/>
    <property type="match status" value="1"/>
</dbReference>
<dbReference type="STRING" id="47428.A0A284RV99"/>
<accession>A0A284RV99</accession>
<evidence type="ECO:0000313" key="4">
    <source>
        <dbReference type="Proteomes" id="UP000219338"/>
    </source>
</evidence>
<dbReference type="OrthoDB" id="3223806at2759"/>
<comment type="similarity">
    <text evidence="1">Belongs to the peptidase C14B family.</text>
</comment>
<evidence type="ECO:0000313" key="3">
    <source>
        <dbReference type="EMBL" id="SJL12670.1"/>
    </source>
</evidence>
<reference evidence="4" key="1">
    <citation type="journal article" date="2017" name="Nat. Ecol. Evol.">
        <title>Genome expansion and lineage-specific genetic innovations in the forest pathogenic fungi Armillaria.</title>
        <authorList>
            <person name="Sipos G."/>
            <person name="Prasanna A.N."/>
            <person name="Walter M.C."/>
            <person name="O'Connor E."/>
            <person name="Balint B."/>
            <person name="Krizsan K."/>
            <person name="Kiss B."/>
            <person name="Hess J."/>
            <person name="Varga T."/>
            <person name="Slot J."/>
            <person name="Riley R."/>
            <person name="Boka B."/>
            <person name="Rigling D."/>
            <person name="Barry K."/>
            <person name="Lee J."/>
            <person name="Mihaltcheva S."/>
            <person name="LaButti K."/>
            <person name="Lipzen A."/>
            <person name="Waldron R."/>
            <person name="Moloney N.M."/>
            <person name="Sperisen C."/>
            <person name="Kredics L."/>
            <person name="Vagvoelgyi C."/>
            <person name="Patrignani A."/>
            <person name="Fitzpatrick D."/>
            <person name="Nagy I."/>
            <person name="Doyle S."/>
            <person name="Anderson J.B."/>
            <person name="Grigoriev I.V."/>
            <person name="Gueldener U."/>
            <person name="Muensterkoetter M."/>
            <person name="Nagy L.G."/>
        </authorList>
    </citation>
    <scope>NUCLEOTIDE SEQUENCE [LARGE SCALE GENOMIC DNA]</scope>
    <source>
        <strain evidence="4">C18/9</strain>
    </source>
</reference>
<dbReference type="Proteomes" id="UP000219338">
    <property type="component" value="Unassembled WGS sequence"/>
</dbReference>
<dbReference type="PANTHER" id="PTHR48104:SF30">
    <property type="entry name" value="METACASPASE-1"/>
    <property type="match status" value="1"/>
</dbReference>
<name>A0A284RV99_ARMOS</name>
<dbReference type="PANTHER" id="PTHR48104">
    <property type="entry name" value="METACASPASE-4"/>
    <property type="match status" value="1"/>
</dbReference>
<gene>
    <name evidence="3" type="ORF">ARMOST_16101</name>
</gene>
<dbReference type="InterPro" id="IPR050452">
    <property type="entry name" value="Metacaspase"/>
</dbReference>
<dbReference type="Gene3D" id="3.40.50.1460">
    <property type="match status" value="1"/>
</dbReference>
<dbReference type="AlphaFoldDB" id="A0A284RV99"/>
<organism evidence="3 4">
    <name type="scientific">Armillaria ostoyae</name>
    <name type="common">Armillaria root rot fungus</name>
    <dbReference type="NCBI Taxonomy" id="47428"/>
    <lineage>
        <taxon>Eukaryota</taxon>
        <taxon>Fungi</taxon>
        <taxon>Dikarya</taxon>
        <taxon>Basidiomycota</taxon>
        <taxon>Agaricomycotina</taxon>
        <taxon>Agaricomycetes</taxon>
        <taxon>Agaricomycetidae</taxon>
        <taxon>Agaricales</taxon>
        <taxon>Marasmiineae</taxon>
        <taxon>Physalacriaceae</taxon>
        <taxon>Armillaria</taxon>
    </lineage>
</organism>
<evidence type="ECO:0000256" key="1">
    <source>
        <dbReference type="ARBA" id="ARBA00009005"/>
    </source>
</evidence>
<evidence type="ECO:0000259" key="2">
    <source>
        <dbReference type="Pfam" id="PF00656"/>
    </source>
</evidence>
<dbReference type="GO" id="GO:0006508">
    <property type="term" value="P:proteolysis"/>
    <property type="evidence" value="ECO:0007669"/>
    <property type="project" value="InterPro"/>
</dbReference>
<dbReference type="EMBL" id="FUEG01000017">
    <property type="protein sequence ID" value="SJL12670.1"/>
    <property type="molecule type" value="Genomic_DNA"/>
</dbReference>
<dbReference type="GO" id="GO:0004197">
    <property type="term" value="F:cysteine-type endopeptidase activity"/>
    <property type="evidence" value="ECO:0007669"/>
    <property type="project" value="InterPro"/>
</dbReference>
<dbReference type="GO" id="GO:0005737">
    <property type="term" value="C:cytoplasm"/>
    <property type="evidence" value="ECO:0007669"/>
    <property type="project" value="TreeGrafter"/>
</dbReference>
<protein>
    <recommendedName>
        <fullName evidence="2">Peptidase C14 caspase domain-containing protein</fullName>
    </recommendedName>
</protein>
<proteinExistence type="inferred from homology"/>
<dbReference type="InterPro" id="IPR011600">
    <property type="entry name" value="Pept_C14_caspase"/>
</dbReference>
<keyword evidence="4" id="KW-1185">Reference proteome</keyword>
<feature type="domain" description="Peptidase C14 caspase" evidence="2">
    <location>
        <begin position="209"/>
        <end position="478"/>
    </location>
</feature>